<evidence type="ECO:0000313" key="12">
    <source>
        <dbReference type="Proteomes" id="UP000541610"/>
    </source>
</evidence>
<comment type="similarity">
    <text evidence="2">Belongs to the nucleoporin GLFG family.</text>
</comment>
<dbReference type="PANTHER" id="PTHR23198:SF6">
    <property type="entry name" value="NUCLEAR PORE COMPLEX PROTEIN NUP98-NUP96"/>
    <property type="match status" value="1"/>
</dbReference>
<dbReference type="GO" id="GO:0000973">
    <property type="term" value="P:post-transcriptional tethering of RNA polymerase II gene DNA at nuclear periphery"/>
    <property type="evidence" value="ECO:0007669"/>
    <property type="project" value="TreeGrafter"/>
</dbReference>
<keyword evidence="3" id="KW-0813">Transport</keyword>
<dbReference type="InterPro" id="IPR036903">
    <property type="entry name" value="Nup98_auto-Pept-S59_dom_sf"/>
</dbReference>
<accession>A0A7J6PLA4</accession>
<comment type="caution">
    <text evidence="11">The sequence shown here is derived from an EMBL/GenBank/DDBJ whole genome shotgun (WGS) entry which is preliminary data.</text>
</comment>
<keyword evidence="6" id="KW-0811">Translocation</keyword>
<keyword evidence="4" id="KW-0509">mRNA transport</keyword>
<dbReference type="InterPro" id="IPR007230">
    <property type="entry name" value="Nup98_auto-Pept-S59_dom"/>
</dbReference>
<dbReference type="GO" id="GO:0006405">
    <property type="term" value="P:RNA export from nucleus"/>
    <property type="evidence" value="ECO:0007669"/>
    <property type="project" value="TreeGrafter"/>
</dbReference>
<dbReference type="PROSITE" id="PS51434">
    <property type="entry name" value="NUP_C"/>
    <property type="match status" value="1"/>
</dbReference>
<evidence type="ECO:0000256" key="2">
    <source>
        <dbReference type="ARBA" id="ARBA00008926"/>
    </source>
</evidence>
<organism evidence="11 12">
    <name type="scientific">Perkinsus olseni</name>
    <name type="common">Perkinsus atlanticus</name>
    <dbReference type="NCBI Taxonomy" id="32597"/>
    <lineage>
        <taxon>Eukaryota</taxon>
        <taxon>Sar</taxon>
        <taxon>Alveolata</taxon>
        <taxon>Perkinsozoa</taxon>
        <taxon>Perkinsea</taxon>
        <taxon>Perkinsida</taxon>
        <taxon>Perkinsidae</taxon>
        <taxon>Perkinsus</taxon>
    </lineage>
</organism>
<sequence length="218" mass="24598">MSELATSLVDHEPDVVITRPGVVYSSCERRSLSADRRRSSSVASARLREPAPRNMVPKLKDPNMWIRPSLDALSLMSEAELARVDNLAIGHYSYGKITWPGLTDVRYLSVDDTVQFVLGKVAVFLDDSVRPPVGKGLNKPAVVELYVKPKNMKRARQQPEKYINRMRQLTEDLDATFLSYDLETWRFKVDNFARGPEDGPPRCMALKNATPEVVRHAS</sequence>
<evidence type="ECO:0000256" key="1">
    <source>
        <dbReference type="ARBA" id="ARBA00004567"/>
    </source>
</evidence>
<dbReference type="SUPFAM" id="SSF82215">
    <property type="entry name" value="C-terminal autoproteolytic domain of nucleoporin nup98"/>
    <property type="match status" value="1"/>
</dbReference>
<dbReference type="EMBL" id="JABANP010000007">
    <property type="protein sequence ID" value="KAF4696914.1"/>
    <property type="molecule type" value="Genomic_DNA"/>
</dbReference>
<dbReference type="GO" id="GO:0008139">
    <property type="term" value="F:nuclear localization sequence binding"/>
    <property type="evidence" value="ECO:0007669"/>
    <property type="project" value="TreeGrafter"/>
</dbReference>
<dbReference type="GO" id="GO:0044614">
    <property type="term" value="C:nuclear pore cytoplasmic filaments"/>
    <property type="evidence" value="ECO:0007669"/>
    <property type="project" value="TreeGrafter"/>
</dbReference>
<feature type="region of interest" description="Disordered" evidence="9">
    <location>
        <begin position="35"/>
        <end position="54"/>
    </location>
</feature>
<keyword evidence="5" id="KW-0653">Protein transport</keyword>
<dbReference type="Gene3D" id="3.30.1610.10">
    <property type="entry name" value="Peptidase S59, nucleoporin"/>
    <property type="match status" value="1"/>
</dbReference>
<protein>
    <recommendedName>
        <fullName evidence="10">Peptidase S59 domain-containing protein</fullName>
    </recommendedName>
</protein>
<dbReference type="OrthoDB" id="447873at2759"/>
<dbReference type="GO" id="GO:0017056">
    <property type="term" value="F:structural constituent of nuclear pore"/>
    <property type="evidence" value="ECO:0007669"/>
    <property type="project" value="InterPro"/>
</dbReference>
<evidence type="ECO:0000256" key="9">
    <source>
        <dbReference type="SAM" id="MobiDB-lite"/>
    </source>
</evidence>
<evidence type="ECO:0000256" key="6">
    <source>
        <dbReference type="ARBA" id="ARBA00023010"/>
    </source>
</evidence>
<dbReference type="PANTHER" id="PTHR23198">
    <property type="entry name" value="NUCLEOPORIN"/>
    <property type="match status" value="1"/>
</dbReference>
<dbReference type="GO" id="GO:0051028">
    <property type="term" value="P:mRNA transport"/>
    <property type="evidence" value="ECO:0007669"/>
    <property type="project" value="UniProtKB-KW"/>
</dbReference>
<gene>
    <name evidence="11" type="ORF">FOZ60_014691</name>
</gene>
<evidence type="ECO:0000256" key="7">
    <source>
        <dbReference type="ARBA" id="ARBA00023132"/>
    </source>
</evidence>
<evidence type="ECO:0000256" key="8">
    <source>
        <dbReference type="ARBA" id="ARBA00023242"/>
    </source>
</evidence>
<dbReference type="Proteomes" id="UP000541610">
    <property type="component" value="Unassembled WGS sequence"/>
</dbReference>
<evidence type="ECO:0000259" key="10">
    <source>
        <dbReference type="PROSITE" id="PS51434"/>
    </source>
</evidence>
<dbReference type="GO" id="GO:0003723">
    <property type="term" value="F:RNA binding"/>
    <property type="evidence" value="ECO:0007669"/>
    <property type="project" value="TreeGrafter"/>
</dbReference>
<evidence type="ECO:0000313" key="11">
    <source>
        <dbReference type="EMBL" id="KAF4696914.1"/>
    </source>
</evidence>
<keyword evidence="8" id="KW-0539">Nucleus</keyword>
<comment type="subcellular location">
    <subcellularLocation>
        <location evidence="1">Nucleus</location>
        <location evidence="1">Nuclear pore complex</location>
    </subcellularLocation>
</comment>
<evidence type="ECO:0000256" key="5">
    <source>
        <dbReference type="ARBA" id="ARBA00022927"/>
    </source>
</evidence>
<proteinExistence type="inferred from homology"/>
<dbReference type="GO" id="GO:0034398">
    <property type="term" value="P:telomere tethering at nuclear periphery"/>
    <property type="evidence" value="ECO:0007669"/>
    <property type="project" value="TreeGrafter"/>
</dbReference>
<dbReference type="Pfam" id="PF04096">
    <property type="entry name" value="Nucleoporin2"/>
    <property type="match status" value="1"/>
</dbReference>
<feature type="domain" description="Peptidase S59" evidence="10">
    <location>
        <begin position="61"/>
        <end position="192"/>
    </location>
</feature>
<name>A0A7J6PLA4_PEROL</name>
<keyword evidence="7" id="KW-0906">Nuclear pore complex</keyword>
<reference evidence="11 12" key="1">
    <citation type="submission" date="2020-04" db="EMBL/GenBank/DDBJ databases">
        <title>Perkinsus olseni comparative genomics.</title>
        <authorList>
            <person name="Bogema D.R."/>
        </authorList>
    </citation>
    <scope>NUCLEOTIDE SEQUENCE [LARGE SCALE GENOMIC DNA]</scope>
    <source>
        <strain evidence="11">00978-12</strain>
    </source>
</reference>
<dbReference type="GO" id="GO:0006606">
    <property type="term" value="P:protein import into nucleus"/>
    <property type="evidence" value="ECO:0007669"/>
    <property type="project" value="TreeGrafter"/>
</dbReference>
<dbReference type="InterPro" id="IPR037665">
    <property type="entry name" value="Nucleoporin_S59-like"/>
</dbReference>
<evidence type="ECO:0000256" key="4">
    <source>
        <dbReference type="ARBA" id="ARBA00022816"/>
    </source>
</evidence>
<evidence type="ECO:0000256" key="3">
    <source>
        <dbReference type="ARBA" id="ARBA00022448"/>
    </source>
</evidence>
<dbReference type="AlphaFoldDB" id="A0A7J6PLA4"/>